<dbReference type="GO" id="GO:0016787">
    <property type="term" value="F:hydrolase activity"/>
    <property type="evidence" value="ECO:0007669"/>
    <property type="project" value="UniProtKB-KW"/>
</dbReference>
<evidence type="ECO:0000313" key="4">
    <source>
        <dbReference type="Proteomes" id="UP000609346"/>
    </source>
</evidence>
<dbReference type="InterPro" id="IPR049492">
    <property type="entry name" value="BD-FAE-like_dom"/>
</dbReference>
<dbReference type="EMBL" id="JACXZA010000001">
    <property type="protein sequence ID" value="MBD3918426.1"/>
    <property type="molecule type" value="Genomic_DNA"/>
</dbReference>
<evidence type="ECO:0000259" key="2">
    <source>
        <dbReference type="Pfam" id="PF20434"/>
    </source>
</evidence>
<accession>A0ABR8MTL7</accession>
<dbReference type="Gene3D" id="3.40.50.1820">
    <property type="entry name" value="alpha/beta hydrolase"/>
    <property type="match status" value="1"/>
</dbReference>
<keyword evidence="1 3" id="KW-0378">Hydrolase</keyword>
<comment type="caution">
    <text evidence="3">The sequence shown here is derived from an EMBL/GenBank/DDBJ whole genome shotgun (WGS) entry which is preliminary data.</text>
</comment>
<dbReference type="InterPro" id="IPR029058">
    <property type="entry name" value="AB_hydrolase_fold"/>
</dbReference>
<reference evidence="3 4" key="1">
    <citation type="submission" date="2020-09" db="EMBL/GenBank/DDBJ databases">
        <title>Paenibacillus sp. strain PR3 16S rRNA gene Genome sequencing and assembly.</title>
        <authorList>
            <person name="Kim J."/>
        </authorList>
    </citation>
    <scope>NUCLEOTIDE SEQUENCE [LARGE SCALE GENOMIC DNA]</scope>
    <source>
        <strain evidence="3 4">PR3</strain>
    </source>
</reference>
<sequence length="288" mass="33476">MKETRVYKQTGTCSIQADIYYQGPRTPVIIYIHSGALIFGTREWLPVEQIEYFTSCGFSLVNIDYRLAPETKFEWIIEDIRDAIHWVRTDATQWYDFDIKRIAVIGGSAGGYLSLLTGTMDYKPNVIVSFYGYGDILGDWYAQPSEFYCAKPLVDRANAINRIGNVEITSGTWDRFDYYVYCRQQGKWVQEVTKMDPILDEEKLKQYNPIDNITEEYPPTLFLHGNQDTDVPYKQSTIMYEKLKSMGIQTELITIEGADHVFDHHFTEPQVQLAFKQLVNFLKVHLYT</sequence>
<dbReference type="Pfam" id="PF20434">
    <property type="entry name" value="BD-FAE"/>
    <property type="match status" value="1"/>
</dbReference>
<dbReference type="SUPFAM" id="SSF53474">
    <property type="entry name" value="alpha/beta-Hydrolases"/>
    <property type="match status" value="1"/>
</dbReference>
<organism evidence="3 4">
    <name type="scientific">Paenibacillus terricola</name>
    <dbReference type="NCBI Taxonomy" id="2763503"/>
    <lineage>
        <taxon>Bacteria</taxon>
        <taxon>Bacillati</taxon>
        <taxon>Bacillota</taxon>
        <taxon>Bacilli</taxon>
        <taxon>Bacillales</taxon>
        <taxon>Paenibacillaceae</taxon>
        <taxon>Paenibacillus</taxon>
    </lineage>
</organism>
<evidence type="ECO:0000313" key="3">
    <source>
        <dbReference type="EMBL" id="MBD3918426.1"/>
    </source>
</evidence>
<keyword evidence="4" id="KW-1185">Reference proteome</keyword>
<evidence type="ECO:0000256" key="1">
    <source>
        <dbReference type="ARBA" id="ARBA00022801"/>
    </source>
</evidence>
<dbReference type="PANTHER" id="PTHR48081">
    <property type="entry name" value="AB HYDROLASE SUPERFAMILY PROTEIN C4A8.06C"/>
    <property type="match status" value="1"/>
</dbReference>
<protein>
    <submittedName>
        <fullName evidence="3">Alpha/beta hydrolase</fullName>
    </submittedName>
</protein>
<dbReference type="RefSeq" id="WP_191202617.1">
    <property type="nucleotide sequence ID" value="NZ_JACXZA010000001.1"/>
</dbReference>
<gene>
    <name evidence="3" type="ORF">H8B09_06635</name>
</gene>
<dbReference type="Proteomes" id="UP000609346">
    <property type="component" value="Unassembled WGS sequence"/>
</dbReference>
<name>A0ABR8MTL7_9BACL</name>
<dbReference type="InterPro" id="IPR050300">
    <property type="entry name" value="GDXG_lipolytic_enzyme"/>
</dbReference>
<proteinExistence type="predicted"/>
<feature type="domain" description="BD-FAE-like" evidence="2">
    <location>
        <begin position="24"/>
        <end position="243"/>
    </location>
</feature>